<dbReference type="Gene3D" id="3.40.50.1820">
    <property type="entry name" value="alpha/beta hydrolase"/>
    <property type="match status" value="1"/>
</dbReference>
<comment type="caution">
    <text evidence="3">The sequence shown here is derived from an EMBL/GenBank/DDBJ whole genome shotgun (WGS) entry which is preliminary data.</text>
</comment>
<dbReference type="InterPro" id="IPR029058">
    <property type="entry name" value="AB_hydrolase_fold"/>
</dbReference>
<protein>
    <recommendedName>
        <fullName evidence="2">Dienelactone hydrolase domain-containing protein</fullName>
    </recommendedName>
</protein>
<dbReference type="PANTHER" id="PTHR47751:SF1">
    <property type="entry name" value="SUPERFAMILY HYDROLASE, PUTATIVE (AFU_ORTHOLOGUE AFUA_2G16580)-RELATED"/>
    <property type="match status" value="1"/>
</dbReference>
<evidence type="ECO:0000313" key="4">
    <source>
        <dbReference type="Proteomes" id="UP000326340"/>
    </source>
</evidence>
<dbReference type="PANTHER" id="PTHR47751">
    <property type="entry name" value="SUPERFAMILY HYDROLASE, PUTATIVE (AFU_ORTHOLOGUE AFUA_2G16580)-RELATED"/>
    <property type="match status" value="1"/>
</dbReference>
<comment type="similarity">
    <text evidence="1">Belongs to the polyketide transferase af380 family.</text>
</comment>
<feature type="non-terminal residue" evidence="3">
    <location>
        <position position="1"/>
    </location>
</feature>
<dbReference type="Proteomes" id="UP000326340">
    <property type="component" value="Unassembled WGS sequence"/>
</dbReference>
<evidence type="ECO:0000313" key="3">
    <source>
        <dbReference type="EMBL" id="TQN65482.1"/>
    </source>
</evidence>
<accession>A0A5Q4BEY1</accession>
<gene>
    <name evidence="3" type="ORF">CSHISOI_09952</name>
</gene>
<keyword evidence="4" id="KW-1185">Reference proteome</keyword>
<evidence type="ECO:0000256" key="1">
    <source>
        <dbReference type="ARBA" id="ARBA00029464"/>
    </source>
</evidence>
<dbReference type="AlphaFoldDB" id="A0A5Q4BEY1"/>
<proteinExistence type="inferred from homology"/>
<feature type="domain" description="Dienelactone hydrolase" evidence="2">
    <location>
        <begin position="9"/>
        <end position="76"/>
    </location>
</feature>
<dbReference type="EMBL" id="PUHP01001602">
    <property type="protein sequence ID" value="TQN65482.1"/>
    <property type="molecule type" value="Genomic_DNA"/>
</dbReference>
<name>A0A5Q4BEY1_9PEZI</name>
<reference evidence="3 4" key="1">
    <citation type="journal article" date="2019" name="Sci. Rep.">
        <title>Colletotrichum shisoi sp. nov., an anthracnose pathogen of Perilla frutescens in Japan: molecular phylogenetic, morphological and genomic evidence.</title>
        <authorList>
            <person name="Gan P."/>
            <person name="Tsushima A."/>
            <person name="Hiroyama R."/>
            <person name="Narusaka M."/>
            <person name="Takano Y."/>
            <person name="Narusaka Y."/>
            <person name="Kawaradani M."/>
            <person name="Damm U."/>
            <person name="Shirasu K."/>
        </authorList>
    </citation>
    <scope>NUCLEOTIDE SEQUENCE [LARGE SCALE GENOMIC DNA]</scope>
    <source>
        <strain evidence="3 4">PG-2018a</strain>
    </source>
</reference>
<evidence type="ECO:0000259" key="2">
    <source>
        <dbReference type="Pfam" id="PF01738"/>
    </source>
</evidence>
<dbReference type="InterPro" id="IPR051411">
    <property type="entry name" value="Polyketide_trans_af380"/>
</dbReference>
<sequence length="155" mass="16231">SYITGGGVKEQAANIYVERLSQQGYGVRRLCRAAVDYVQSLDSVDPGAIVVVGICAGGGYGIAAATTDHRIKAVAAVSLVNVGDSARQGGLNTLNQSDVFDAIDDARQRLQGTAVGGNATMLSYVPEPGHGCALRWTTSRPFSTGIWAVRMPFLT</sequence>
<dbReference type="Pfam" id="PF01738">
    <property type="entry name" value="DLH"/>
    <property type="match status" value="1"/>
</dbReference>
<dbReference type="SUPFAM" id="SSF53474">
    <property type="entry name" value="alpha/beta-Hydrolases"/>
    <property type="match status" value="1"/>
</dbReference>
<organism evidence="3 4">
    <name type="scientific">Colletotrichum shisoi</name>
    <dbReference type="NCBI Taxonomy" id="2078593"/>
    <lineage>
        <taxon>Eukaryota</taxon>
        <taxon>Fungi</taxon>
        <taxon>Dikarya</taxon>
        <taxon>Ascomycota</taxon>
        <taxon>Pezizomycotina</taxon>
        <taxon>Sordariomycetes</taxon>
        <taxon>Hypocreomycetidae</taxon>
        <taxon>Glomerellales</taxon>
        <taxon>Glomerellaceae</taxon>
        <taxon>Colletotrichum</taxon>
        <taxon>Colletotrichum destructivum species complex</taxon>
    </lineage>
</organism>
<dbReference type="GO" id="GO:0016787">
    <property type="term" value="F:hydrolase activity"/>
    <property type="evidence" value="ECO:0007669"/>
    <property type="project" value="InterPro"/>
</dbReference>
<dbReference type="OrthoDB" id="2498029at2759"/>
<dbReference type="InterPro" id="IPR002925">
    <property type="entry name" value="Dienelactn_hydro"/>
</dbReference>